<dbReference type="AlphaFoldDB" id="A0A6A6K711"/>
<sequence>MQKGDSSNIEHVCGKEKATGVTVNDETPSNELTKPMGRFSNFEPKSDGSNAGLQPFQLISDSFDAFITAQVNHSQAPKLPSHGSSSSILDAEDTCHAFPFQKFSSSVKDA</sequence>
<keyword evidence="3" id="KW-1185">Reference proteome</keyword>
<dbReference type="GO" id="GO:0003682">
    <property type="term" value="F:chromatin binding"/>
    <property type="evidence" value="ECO:0007669"/>
    <property type="project" value="InterPro"/>
</dbReference>
<name>A0A6A6K711_HEVBR</name>
<feature type="region of interest" description="Disordered" evidence="1">
    <location>
        <begin position="1"/>
        <end position="53"/>
    </location>
</feature>
<feature type="compositionally biased region" description="Polar residues" evidence="1">
    <location>
        <begin position="21"/>
        <end position="32"/>
    </location>
</feature>
<proteinExistence type="predicted"/>
<accession>A0A6A6K711</accession>
<evidence type="ECO:0000313" key="2">
    <source>
        <dbReference type="EMBL" id="KAF2284304.1"/>
    </source>
</evidence>
<comment type="caution">
    <text evidence="2">The sequence shown here is derived from an EMBL/GenBank/DDBJ whole genome shotgun (WGS) entry which is preliminary data.</text>
</comment>
<evidence type="ECO:0000313" key="3">
    <source>
        <dbReference type="Proteomes" id="UP000467840"/>
    </source>
</evidence>
<evidence type="ECO:0000256" key="1">
    <source>
        <dbReference type="SAM" id="MobiDB-lite"/>
    </source>
</evidence>
<protein>
    <submittedName>
        <fullName evidence="2">Uncharacterized protein</fullName>
    </submittedName>
</protein>
<dbReference type="InterPro" id="IPR055315">
    <property type="entry name" value="Cramped-like"/>
</dbReference>
<dbReference type="PANTHER" id="PTHR21677:SF4">
    <property type="entry name" value="TSL-KINASE INTERACTING-LIKE PROTEIN"/>
    <property type="match status" value="1"/>
</dbReference>
<dbReference type="EMBL" id="JAAGAX010000018">
    <property type="protein sequence ID" value="KAF2284304.1"/>
    <property type="molecule type" value="Genomic_DNA"/>
</dbReference>
<dbReference type="PANTHER" id="PTHR21677">
    <property type="entry name" value="CRAMPED PROTEIN"/>
    <property type="match status" value="1"/>
</dbReference>
<gene>
    <name evidence="2" type="ORF">GH714_020354</name>
</gene>
<dbReference type="GO" id="GO:0007389">
    <property type="term" value="P:pattern specification process"/>
    <property type="evidence" value="ECO:0007669"/>
    <property type="project" value="TreeGrafter"/>
</dbReference>
<reference evidence="2 3" key="1">
    <citation type="journal article" date="2020" name="Mol. Plant">
        <title>The Chromosome-Based Rubber Tree Genome Provides New Insights into Spurge Genome Evolution and Rubber Biosynthesis.</title>
        <authorList>
            <person name="Liu J."/>
            <person name="Shi C."/>
            <person name="Shi C.C."/>
            <person name="Li W."/>
            <person name="Zhang Q.J."/>
            <person name="Zhang Y."/>
            <person name="Li K."/>
            <person name="Lu H.F."/>
            <person name="Shi C."/>
            <person name="Zhu S.T."/>
            <person name="Xiao Z.Y."/>
            <person name="Nan H."/>
            <person name="Yue Y."/>
            <person name="Zhu X.G."/>
            <person name="Wu Y."/>
            <person name="Hong X.N."/>
            <person name="Fan G.Y."/>
            <person name="Tong Y."/>
            <person name="Zhang D."/>
            <person name="Mao C.L."/>
            <person name="Liu Y.L."/>
            <person name="Hao S.J."/>
            <person name="Liu W.Q."/>
            <person name="Lv M.Q."/>
            <person name="Zhang H.B."/>
            <person name="Liu Y."/>
            <person name="Hu-Tang G.R."/>
            <person name="Wang J.P."/>
            <person name="Wang J.H."/>
            <person name="Sun Y.H."/>
            <person name="Ni S.B."/>
            <person name="Chen W.B."/>
            <person name="Zhang X.C."/>
            <person name="Jiao Y.N."/>
            <person name="Eichler E.E."/>
            <person name="Li G.H."/>
            <person name="Liu X."/>
            <person name="Gao L.Z."/>
        </authorList>
    </citation>
    <scope>NUCLEOTIDE SEQUENCE [LARGE SCALE GENOMIC DNA]</scope>
    <source>
        <strain evidence="3">cv. GT1</strain>
        <tissue evidence="2">Leaf</tissue>
    </source>
</reference>
<organism evidence="2 3">
    <name type="scientific">Hevea brasiliensis</name>
    <name type="common">Para rubber tree</name>
    <name type="synonym">Siphonia brasiliensis</name>
    <dbReference type="NCBI Taxonomy" id="3981"/>
    <lineage>
        <taxon>Eukaryota</taxon>
        <taxon>Viridiplantae</taxon>
        <taxon>Streptophyta</taxon>
        <taxon>Embryophyta</taxon>
        <taxon>Tracheophyta</taxon>
        <taxon>Spermatophyta</taxon>
        <taxon>Magnoliopsida</taxon>
        <taxon>eudicotyledons</taxon>
        <taxon>Gunneridae</taxon>
        <taxon>Pentapetalae</taxon>
        <taxon>rosids</taxon>
        <taxon>fabids</taxon>
        <taxon>Malpighiales</taxon>
        <taxon>Euphorbiaceae</taxon>
        <taxon>Crotonoideae</taxon>
        <taxon>Micrandreae</taxon>
        <taxon>Hevea</taxon>
    </lineage>
</organism>
<dbReference type="Proteomes" id="UP000467840">
    <property type="component" value="Chromosome 12"/>
</dbReference>
<dbReference type="GO" id="GO:0005634">
    <property type="term" value="C:nucleus"/>
    <property type="evidence" value="ECO:0007669"/>
    <property type="project" value="TreeGrafter"/>
</dbReference>